<reference evidence="2" key="1">
    <citation type="submission" date="2013-10" db="EMBL/GenBank/DDBJ databases">
        <title>Genomic analysis of the causative agents of coccidiosis in chickens.</title>
        <authorList>
            <person name="Reid A.J."/>
            <person name="Blake D."/>
            <person name="Billington K."/>
            <person name="Browne H."/>
            <person name="Dunn M."/>
            <person name="Hung S."/>
            <person name="Kawahara F."/>
            <person name="Miranda-Saavedra D."/>
            <person name="Mourier T."/>
            <person name="Nagra H."/>
            <person name="Otto T.D."/>
            <person name="Rawlings N."/>
            <person name="Sanchez A."/>
            <person name="Sanders M."/>
            <person name="Subramaniam C."/>
            <person name="Tay Y."/>
            <person name="Dear P."/>
            <person name="Doerig C."/>
            <person name="Gruber A."/>
            <person name="Parkinson J."/>
            <person name="Shirley M."/>
            <person name="Wan K.L."/>
            <person name="Berriman M."/>
            <person name="Tomley F."/>
            <person name="Pain A."/>
        </authorList>
    </citation>
    <scope>NUCLEOTIDE SEQUENCE [LARGE SCALE GENOMIC DNA]</scope>
    <source>
        <strain evidence="2">Weybridge</strain>
    </source>
</reference>
<dbReference type="AlphaFoldDB" id="U6M577"/>
<dbReference type="EMBL" id="HG719326">
    <property type="protein sequence ID" value="CDJ57579.1"/>
    <property type="molecule type" value="Genomic_DNA"/>
</dbReference>
<feature type="region of interest" description="Disordered" evidence="1">
    <location>
        <begin position="295"/>
        <end position="326"/>
    </location>
</feature>
<evidence type="ECO:0000313" key="2">
    <source>
        <dbReference type="EMBL" id="CDJ57579.1"/>
    </source>
</evidence>
<dbReference type="RefSeq" id="XP_013334227.1">
    <property type="nucleotide sequence ID" value="XM_013478773.1"/>
</dbReference>
<protein>
    <submittedName>
        <fullName evidence="2">Zinc finger (C3HC4 RING finger) protein, putative</fullName>
    </submittedName>
</protein>
<dbReference type="OrthoDB" id="10261999at2759"/>
<dbReference type="OMA" id="HMEETTN"/>
<name>U6M577_EIMMA</name>
<dbReference type="GeneID" id="25338025"/>
<feature type="compositionally biased region" description="Polar residues" evidence="1">
    <location>
        <begin position="308"/>
        <end position="326"/>
    </location>
</feature>
<evidence type="ECO:0000256" key="1">
    <source>
        <dbReference type="SAM" id="MobiDB-lite"/>
    </source>
</evidence>
<dbReference type="Proteomes" id="UP000030763">
    <property type="component" value="Unassembled WGS sequence"/>
</dbReference>
<accession>U6M577</accession>
<reference evidence="2" key="2">
    <citation type="submission" date="2013-10" db="EMBL/GenBank/DDBJ databases">
        <authorList>
            <person name="Aslett M."/>
        </authorList>
    </citation>
    <scope>NUCLEOTIDE SEQUENCE [LARGE SCALE GENOMIC DNA]</scope>
    <source>
        <strain evidence="2">Weybridge</strain>
    </source>
</reference>
<organism evidence="2 3">
    <name type="scientific">Eimeria maxima</name>
    <name type="common">Coccidian parasite</name>
    <dbReference type="NCBI Taxonomy" id="5804"/>
    <lineage>
        <taxon>Eukaryota</taxon>
        <taxon>Sar</taxon>
        <taxon>Alveolata</taxon>
        <taxon>Apicomplexa</taxon>
        <taxon>Conoidasida</taxon>
        <taxon>Coccidia</taxon>
        <taxon>Eucoccidiorida</taxon>
        <taxon>Eimeriorina</taxon>
        <taxon>Eimeriidae</taxon>
        <taxon>Eimeria</taxon>
    </lineage>
</organism>
<feature type="compositionally biased region" description="Low complexity" evidence="1">
    <location>
        <begin position="141"/>
        <end position="156"/>
    </location>
</feature>
<dbReference type="VEuPathDB" id="ToxoDB:EMWEY_00040390"/>
<feature type="region of interest" description="Disordered" evidence="1">
    <location>
        <begin position="141"/>
        <end position="164"/>
    </location>
</feature>
<evidence type="ECO:0000313" key="3">
    <source>
        <dbReference type="Proteomes" id="UP000030763"/>
    </source>
</evidence>
<gene>
    <name evidence="2" type="ORF">EMWEY_00040390</name>
</gene>
<keyword evidence="3" id="KW-1185">Reference proteome</keyword>
<proteinExistence type="predicted"/>
<sequence length="326" mass="33544">MPGPGPQQQQQQQLPRLSVQKTFVVRNPVNIVKSSLAARVEGGRVIISFLLDTLAPAEVSLFFFPHNLQATQQGDPPCLFASRPRIFGVGLQQFFEASVDDSPLASACVDALKAKGGANRQQAEDCDLLIQLRVVSPEGKAGTSAAGPTAAAAGQPGVNGGPADAAAAAAEGVRQQLTYVAFVLQETAAAAAAAAEMAAAREPDHMEETTNRTLTLSHSSSSITAAAAEAATAAAAHDPAASVWRLCVLKQKVELGTRSFEVQEIFGIDGGAGFSRQRQKTAEFTNGGTTDAAAAAAAPAAATGPLRLSSNDENLSGRKNNSSLAL</sequence>